<evidence type="ECO:0000313" key="3">
    <source>
        <dbReference type="Proteomes" id="UP001623348"/>
    </source>
</evidence>
<gene>
    <name evidence="2" type="ORF">GRJ2_000385400</name>
</gene>
<dbReference type="AlphaFoldDB" id="A0ABC9W0P8"/>
<keyword evidence="3" id="KW-1185">Reference proteome</keyword>
<comment type="caution">
    <text evidence="2">The sequence shown here is derived from an EMBL/GenBank/DDBJ whole genome shotgun (WGS) entry which is preliminary data.</text>
</comment>
<evidence type="ECO:0000256" key="1">
    <source>
        <dbReference type="SAM" id="MobiDB-lite"/>
    </source>
</evidence>
<reference evidence="2 3" key="1">
    <citation type="submission" date="2024-06" db="EMBL/GenBank/DDBJ databases">
        <title>The draft genome of Grus japonensis, version 3.</title>
        <authorList>
            <person name="Nabeshima K."/>
            <person name="Suzuki S."/>
            <person name="Onuma M."/>
        </authorList>
    </citation>
    <scope>NUCLEOTIDE SEQUENCE [LARGE SCALE GENOMIC DNA]</scope>
    <source>
        <strain evidence="2 3">451A</strain>
    </source>
</reference>
<dbReference type="EMBL" id="BAAFJT010000001">
    <property type="protein sequence ID" value="GAB0179201.1"/>
    <property type="molecule type" value="Genomic_DNA"/>
</dbReference>
<proteinExistence type="predicted"/>
<dbReference type="Proteomes" id="UP001623348">
    <property type="component" value="Unassembled WGS sequence"/>
</dbReference>
<organism evidence="2 3">
    <name type="scientific">Grus japonensis</name>
    <name type="common">Japanese crane</name>
    <name type="synonym">Red-crowned crane</name>
    <dbReference type="NCBI Taxonomy" id="30415"/>
    <lineage>
        <taxon>Eukaryota</taxon>
        <taxon>Metazoa</taxon>
        <taxon>Chordata</taxon>
        <taxon>Craniata</taxon>
        <taxon>Vertebrata</taxon>
        <taxon>Euteleostomi</taxon>
        <taxon>Archelosauria</taxon>
        <taxon>Archosauria</taxon>
        <taxon>Dinosauria</taxon>
        <taxon>Saurischia</taxon>
        <taxon>Theropoda</taxon>
        <taxon>Coelurosauria</taxon>
        <taxon>Aves</taxon>
        <taxon>Neognathae</taxon>
        <taxon>Neoaves</taxon>
        <taxon>Gruiformes</taxon>
        <taxon>Gruidae</taxon>
        <taxon>Grus</taxon>
    </lineage>
</organism>
<evidence type="ECO:0008006" key="4">
    <source>
        <dbReference type="Google" id="ProtNLM"/>
    </source>
</evidence>
<feature type="region of interest" description="Disordered" evidence="1">
    <location>
        <begin position="1"/>
        <end position="61"/>
    </location>
</feature>
<accession>A0ABC9W0P8</accession>
<protein>
    <recommendedName>
        <fullName evidence="4">Endonuclease/exonuclease/phosphatase domain-containing protein</fullName>
    </recommendedName>
</protein>
<feature type="compositionally biased region" description="Polar residues" evidence="1">
    <location>
        <begin position="11"/>
        <end position="28"/>
    </location>
</feature>
<sequence>MVGTRLRAKTSVPTENISPEMSDTSTQMELVRKERSVQTVGCSKCPDPSPGKRPPDEEEETDEACYRQLEIASQSQALVLMGDFNHPDICWKGNMAKHTQSMRFLQSIDDNLTDNRQWRS</sequence>
<name>A0ABC9W0P8_GRUJA</name>
<evidence type="ECO:0000313" key="2">
    <source>
        <dbReference type="EMBL" id="GAB0179201.1"/>
    </source>
</evidence>